<keyword evidence="2" id="KW-1185">Reference proteome</keyword>
<gene>
    <name evidence="1" type="ORF">JJQ60_21230</name>
</gene>
<name>A0A937D7Z1_9FLAO</name>
<comment type="caution">
    <text evidence="1">The sequence shown here is derived from an EMBL/GenBank/DDBJ whole genome shotgun (WGS) entry which is preliminary data.</text>
</comment>
<reference evidence="1" key="1">
    <citation type="submission" date="2021-01" db="EMBL/GenBank/DDBJ databases">
        <authorList>
            <person name="Zhong Y.L."/>
        </authorList>
    </citation>
    <scope>NUCLEOTIDE SEQUENCE</scope>
    <source>
        <strain evidence="1">KCTC 23302</strain>
    </source>
</reference>
<dbReference type="AlphaFoldDB" id="A0A937D7Z1"/>
<sequence length="761" mass="89048">MHNDHKNTKFVAHTYENIDELFTVKDLLVTDNPIKEALGITEVIYDKGTNSVGSKGEQYKMVDALGSQRIILYDKEVIDEDTGEVKHFPRGIYYNDDRVNDKGDLSQFIQNRIEGKNKKDVLPFLERFDFFNQAALWKENINVEYAYLQGKVKASRPFNLSDFENLRSIEEDIKKEKKHYLNERGIKNETLLSAPFKGKVMVYDFRNYQRVHKNIFFPKHNRSETIKGTEIKPTKGKGYCFGKDDLLWHSNKPEVVKKVMIVESALNAISHYQLHPEENKNTWYFSTNGKFYEARIDRFFHELENQGVDKKEVQITLGTDKDFDGIKYDVAVVNRMLEGKDNFKVDDDYQGKRSVSFETYDIKRRSEVHKYFMLLNETIQGTEIFAEENKLHLTFPSKEKIGEYSMLVREMKENIPFLQEKNFFMEKAPKFNDWNDVVQYEFDKKQFTNLKPIADFMESEEPHMLVYKGISNDLLLDRSFANKVFLFDDKDKDSMDVTKKMFFAKHKEGHLIGAEVSDGFKIENKGNPKTLWTSNKPKEVDRVVIVEQGLNALSHKQLDPASNENTYYISTGRRYKKEVVDEIFNNLKSEGIDLNKTLLEVGTDNNLWSVSLELQILNRVQSEGRFRVSLSSKPDFAEIIFTTKETKNLEDVGSYFKDLKKYLNEKYLNDPMDKNRFIKFTEDKNFVAIRFPNKEKLKKISHAFTGKMVGKVGFLKQRKLSVQKSFEGNNLNDKLRRKIFLGQAQGIHNPKKKVQHKINYT</sequence>
<accession>A0A937D7Z1</accession>
<dbReference type="RefSeq" id="WP_201924604.1">
    <property type="nucleotide sequence ID" value="NZ_BAABAX010000013.1"/>
</dbReference>
<dbReference type="EMBL" id="JAERQJ010000017">
    <property type="protein sequence ID" value="MBL0686064.1"/>
    <property type="molecule type" value="Genomic_DNA"/>
</dbReference>
<proteinExistence type="predicted"/>
<organism evidence="1 2">
    <name type="scientific">Aquimarina mytili</name>
    <dbReference type="NCBI Taxonomy" id="874423"/>
    <lineage>
        <taxon>Bacteria</taxon>
        <taxon>Pseudomonadati</taxon>
        <taxon>Bacteroidota</taxon>
        <taxon>Flavobacteriia</taxon>
        <taxon>Flavobacteriales</taxon>
        <taxon>Flavobacteriaceae</taxon>
        <taxon>Aquimarina</taxon>
    </lineage>
</organism>
<evidence type="ECO:0000313" key="1">
    <source>
        <dbReference type="EMBL" id="MBL0686064.1"/>
    </source>
</evidence>
<evidence type="ECO:0000313" key="2">
    <source>
        <dbReference type="Proteomes" id="UP000651057"/>
    </source>
</evidence>
<dbReference type="Proteomes" id="UP000651057">
    <property type="component" value="Unassembled WGS sequence"/>
</dbReference>
<protein>
    <submittedName>
        <fullName evidence="1">Uncharacterized protein</fullName>
    </submittedName>
</protein>